<gene>
    <name evidence="5" type="ORF">KsCSTR_10840</name>
</gene>
<dbReference type="GO" id="GO:0016301">
    <property type="term" value="F:kinase activity"/>
    <property type="evidence" value="ECO:0007669"/>
    <property type="project" value="UniProtKB-KW"/>
</dbReference>
<dbReference type="CDD" id="cd00156">
    <property type="entry name" value="REC"/>
    <property type="match status" value="1"/>
</dbReference>
<feature type="compositionally biased region" description="Basic and acidic residues" evidence="3">
    <location>
        <begin position="129"/>
        <end position="143"/>
    </location>
</feature>
<dbReference type="Pfam" id="PF13581">
    <property type="entry name" value="HATPase_c_2"/>
    <property type="match status" value="1"/>
</dbReference>
<dbReference type="PANTHER" id="PTHR44591:SF3">
    <property type="entry name" value="RESPONSE REGULATORY DOMAIN-CONTAINING PROTEIN"/>
    <property type="match status" value="1"/>
</dbReference>
<dbReference type="Gene3D" id="3.30.565.10">
    <property type="entry name" value="Histidine kinase-like ATPase, C-terminal domain"/>
    <property type="match status" value="1"/>
</dbReference>
<dbReference type="RefSeq" id="WP_164994565.1">
    <property type="nucleotide sequence ID" value="NZ_CP049055.1"/>
</dbReference>
<dbReference type="GO" id="GO:0000160">
    <property type="term" value="P:phosphorelay signal transduction system"/>
    <property type="evidence" value="ECO:0007669"/>
    <property type="project" value="InterPro"/>
</dbReference>
<dbReference type="Proteomes" id="UP000501926">
    <property type="component" value="Chromosome"/>
</dbReference>
<dbReference type="SUPFAM" id="SSF55874">
    <property type="entry name" value="ATPase domain of HSP90 chaperone/DNA topoisomerase II/histidine kinase"/>
    <property type="match status" value="1"/>
</dbReference>
<evidence type="ECO:0000256" key="3">
    <source>
        <dbReference type="SAM" id="MobiDB-lite"/>
    </source>
</evidence>
<evidence type="ECO:0000313" key="6">
    <source>
        <dbReference type="Proteomes" id="UP000501926"/>
    </source>
</evidence>
<organism evidence="5 6">
    <name type="scientific">Kuenenia stuttgartiensis</name>
    <dbReference type="NCBI Taxonomy" id="174633"/>
    <lineage>
        <taxon>Bacteria</taxon>
        <taxon>Pseudomonadati</taxon>
        <taxon>Planctomycetota</taxon>
        <taxon>Candidatus Brocadiia</taxon>
        <taxon>Candidatus Brocadiales</taxon>
        <taxon>Candidatus Brocadiaceae</taxon>
        <taxon>Candidatus Kuenenia</taxon>
    </lineage>
</organism>
<protein>
    <submittedName>
        <fullName evidence="5">Putative histidine kinase protein</fullName>
    </submittedName>
</protein>
<dbReference type="PANTHER" id="PTHR44591">
    <property type="entry name" value="STRESS RESPONSE REGULATOR PROTEIN 1"/>
    <property type="match status" value="1"/>
</dbReference>
<dbReference type="InterPro" id="IPR011006">
    <property type="entry name" value="CheY-like_superfamily"/>
</dbReference>
<accession>A0A6G7GMB8</accession>
<dbReference type="CDD" id="cd16936">
    <property type="entry name" value="HATPase_RsbW-like"/>
    <property type="match status" value="1"/>
</dbReference>
<dbReference type="InterPro" id="IPR001789">
    <property type="entry name" value="Sig_transdc_resp-reg_receiver"/>
</dbReference>
<name>A0A6G7GMB8_KUEST</name>
<dbReference type="InterPro" id="IPR036457">
    <property type="entry name" value="PPM-type-like_dom_sf"/>
</dbReference>
<dbReference type="EMBL" id="CP049055">
    <property type="protein sequence ID" value="QII10463.1"/>
    <property type="molecule type" value="Genomic_DNA"/>
</dbReference>
<dbReference type="Gene3D" id="3.60.40.10">
    <property type="entry name" value="PPM-type phosphatase domain"/>
    <property type="match status" value="1"/>
</dbReference>
<evidence type="ECO:0000259" key="4">
    <source>
        <dbReference type="PROSITE" id="PS50110"/>
    </source>
</evidence>
<keyword evidence="1 2" id="KW-0597">Phosphoprotein</keyword>
<dbReference type="PROSITE" id="PS50110">
    <property type="entry name" value="RESPONSE_REGULATORY"/>
    <property type="match status" value="1"/>
</dbReference>
<dbReference type="InterPro" id="IPR050595">
    <property type="entry name" value="Bact_response_regulator"/>
</dbReference>
<evidence type="ECO:0000256" key="2">
    <source>
        <dbReference type="PROSITE-ProRule" id="PRU00169"/>
    </source>
</evidence>
<dbReference type="Pfam" id="PF00072">
    <property type="entry name" value="Response_reg"/>
    <property type="match status" value="1"/>
</dbReference>
<keyword evidence="5" id="KW-0808">Transferase</keyword>
<dbReference type="InterPro" id="IPR001932">
    <property type="entry name" value="PPM-type_phosphatase-like_dom"/>
</dbReference>
<dbReference type="Gene3D" id="3.40.50.2300">
    <property type="match status" value="1"/>
</dbReference>
<dbReference type="InterPro" id="IPR003594">
    <property type="entry name" value="HATPase_dom"/>
</dbReference>
<sequence>MKKKILLVDDEETLRWALQNTLLDDGYDVEETYDSIEALELAKKRKYDLVISDLTMPFMNGVQLIAEIKKANPSIRAIIMTGYGSTEAVIEAMHTGVSDFITKPFKLEHMKKVIRKVLSEGENTGTNAHSEKKRGNEEPRPCEVYTDKHKDSSCYIVQDETEKANLTFYDAVETDDRQLALFGSFSREAGLENLDTVIKTVFRYEAKTCRSPASLIKNMNTFLCENIKNRFPLMLFCVILEKQGQKLSYSICGEGLACFVFSQEKEMTQLQSYPLFLNMFPDISVPEQTLPMPAGNRFIVIDSNAVATSIRKGIIQKDRLRDALVRDVAGDCEHVAKKMKEGIVGWHELTADARNCSVAAFTLENGRCMPWKEEISISMPIDDYDEVLQLFEEKLSKIVGDECKRHDIITSVNEAVLNALFFAYKEGEKGEIVLKFSRLGEDIIIVVSDRGCGFDTQNYEEPDTTFYKGIARKDGRGIFVMKQLMDRVMIQSGRGTGTSVFLAKRVNFYGN</sequence>
<reference evidence="5 6" key="1">
    <citation type="submission" date="2020-02" db="EMBL/GenBank/DDBJ databases">
        <title>Newly sequenced genome of strain CSTR1 showed variability in Candidatus Kuenenia stuttgartiensis genomes.</title>
        <authorList>
            <person name="Ding C."/>
            <person name="Adrian L."/>
        </authorList>
    </citation>
    <scope>NUCLEOTIDE SEQUENCE [LARGE SCALE GENOMIC DNA]</scope>
    <source>
        <strain evidence="5 6">CSTR1</strain>
    </source>
</reference>
<dbReference type="SUPFAM" id="SSF52172">
    <property type="entry name" value="CheY-like"/>
    <property type="match status" value="1"/>
</dbReference>
<evidence type="ECO:0000256" key="1">
    <source>
        <dbReference type="ARBA" id="ARBA00022553"/>
    </source>
</evidence>
<feature type="modified residue" description="4-aspartylphosphate" evidence="2">
    <location>
        <position position="53"/>
    </location>
</feature>
<dbReference type="SMART" id="SM00448">
    <property type="entry name" value="REC"/>
    <property type="match status" value="1"/>
</dbReference>
<dbReference type="Pfam" id="PF07228">
    <property type="entry name" value="SpoIIE"/>
    <property type="match status" value="1"/>
</dbReference>
<evidence type="ECO:0000313" key="5">
    <source>
        <dbReference type="EMBL" id="QII10463.1"/>
    </source>
</evidence>
<proteinExistence type="predicted"/>
<keyword evidence="5" id="KW-0418">Kinase</keyword>
<feature type="domain" description="Response regulatory" evidence="4">
    <location>
        <begin position="4"/>
        <end position="118"/>
    </location>
</feature>
<feature type="region of interest" description="Disordered" evidence="3">
    <location>
        <begin position="121"/>
        <end position="143"/>
    </location>
</feature>
<dbReference type="InterPro" id="IPR036890">
    <property type="entry name" value="HATPase_C_sf"/>
</dbReference>
<dbReference type="AlphaFoldDB" id="A0A6G7GMB8"/>